<dbReference type="AlphaFoldDB" id="A0A255XLI7"/>
<gene>
    <name evidence="1" type="ORF">CHR90_12310</name>
</gene>
<dbReference type="PANTHER" id="PTHR19879:SF9">
    <property type="entry name" value="TRANSCRIPTION INITIATION FACTOR TFIID SUBUNIT 5"/>
    <property type="match status" value="1"/>
</dbReference>
<dbReference type="Pfam" id="PF00400">
    <property type="entry name" value="WD40"/>
    <property type="match status" value="3"/>
</dbReference>
<organism evidence="1 2">
    <name type="scientific">Elstera cyanobacteriorum</name>
    <dbReference type="NCBI Taxonomy" id="2022747"/>
    <lineage>
        <taxon>Bacteria</taxon>
        <taxon>Pseudomonadati</taxon>
        <taxon>Pseudomonadota</taxon>
        <taxon>Alphaproteobacteria</taxon>
        <taxon>Rhodospirillales</taxon>
        <taxon>Rhodospirillaceae</taxon>
        <taxon>Elstera</taxon>
    </lineage>
</organism>
<sequence>MQNASRTNWKFDGYLTRATVAWDCTEGAFGQANGKLRRIPFATVDQQVSSETQVHKGGLTALVAHPEGGYVSGGEDGRIMRIPTEGEPVEWAKHPHQWIEVMAAFPDGRIAYALGKQVILLDASGTETARLGPHDSTVMDIAVHGDKLVACHYNGATLWALDGSAEPRKLVWKGSHLAVAINPEGTIVATSTQEGDVHGWRLDEKREMRMSGYQSKVKSLAFSADGQWLCTSGADVMVAWPFDGPGPEGRAPLELVEIRNVMVTRVAAHPISHFVACGFEDGTLAMVDLKTQAGGKVQVTKRGPVTCLAWARNGNHLIAGADDGRAIVFSVPGPQA</sequence>
<proteinExistence type="predicted"/>
<protein>
    <submittedName>
        <fullName evidence="1">Uncharacterized protein</fullName>
    </submittedName>
</protein>
<dbReference type="SUPFAM" id="SSF63829">
    <property type="entry name" value="Calcium-dependent phosphotriesterase"/>
    <property type="match status" value="1"/>
</dbReference>
<evidence type="ECO:0000313" key="2">
    <source>
        <dbReference type="Proteomes" id="UP000216361"/>
    </source>
</evidence>
<dbReference type="Gene3D" id="2.130.10.10">
    <property type="entry name" value="YVTN repeat-like/Quinoprotein amine dehydrogenase"/>
    <property type="match status" value="3"/>
</dbReference>
<keyword evidence="2" id="KW-1185">Reference proteome</keyword>
<dbReference type="EMBL" id="NOXS01000033">
    <property type="protein sequence ID" value="OYQ17761.1"/>
    <property type="molecule type" value="Genomic_DNA"/>
</dbReference>
<dbReference type="InterPro" id="IPR015943">
    <property type="entry name" value="WD40/YVTN_repeat-like_dom_sf"/>
</dbReference>
<reference evidence="1 2" key="1">
    <citation type="submission" date="2017-07" db="EMBL/GenBank/DDBJ databases">
        <title>Elstera cyanobacteriorum sp. nov., a novel bacterium isolated from cyanobacterial aggregates in a eutrophic lake.</title>
        <authorList>
            <person name="Cai H."/>
        </authorList>
    </citation>
    <scope>NUCLEOTIDE SEQUENCE [LARGE SCALE GENOMIC DNA]</scope>
    <source>
        <strain evidence="1 2">TH019</strain>
    </source>
</reference>
<accession>A0A255XLI7</accession>
<evidence type="ECO:0000313" key="1">
    <source>
        <dbReference type="EMBL" id="OYQ17761.1"/>
    </source>
</evidence>
<dbReference type="Proteomes" id="UP000216361">
    <property type="component" value="Unassembled WGS sequence"/>
</dbReference>
<dbReference type="SMART" id="SM00320">
    <property type="entry name" value="WD40"/>
    <property type="match status" value="6"/>
</dbReference>
<dbReference type="OrthoDB" id="9814620at2"/>
<dbReference type="PANTHER" id="PTHR19879">
    <property type="entry name" value="TRANSCRIPTION INITIATION FACTOR TFIID"/>
    <property type="match status" value="1"/>
</dbReference>
<dbReference type="InterPro" id="IPR001680">
    <property type="entry name" value="WD40_rpt"/>
</dbReference>
<name>A0A255XLI7_9PROT</name>
<comment type="caution">
    <text evidence="1">The sequence shown here is derived from an EMBL/GenBank/DDBJ whole genome shotgun (WGS) entry which is preliminary data.</text>
</comment>
<dbReference type="RefSeq" id="WP_094409323.1">
    <property type="nucleotide sequence ID" value="NZ_BMJZ01000002.1"/>
</dbReference>